<dbReference type="InterPro" id="IPR035441">
    <property type="entry name" value="TFIIS/LEDGF_dom_sf"/>
</dbReference>
<feature type="region of interest" description="Disordered" evidence="2">
    <location>
        <begin position="180"/>
        <end position="249"/>
    </location>
</feature>
<organism evidence="4">
    <name type="scientific">Percolomonas cosmopolitus</name>
    <dbReference type="NCBI Taxonomy" id="63605"/>
    <lineage>
        <taxon>Eukaryota</taxon>
        <taxon>Discoba</taxon>
        <taxon>Heterolobosea</taxon>
        <taxon>Tetramitia</taxon>
        <taxon>Eutetramitia</taxon>
        <taxon>Percolomonadidae</taxon>
        <taxon>Percolomonas</taxon>
    </lineage>
</organism>
<feature type="domain" description="TFIIS N-terminal" evidence="3">
    <location>
        <begin position="104"/>
        <end position="179"/>
    </location>
</feature>
<protein>
    <recommendedName>
        <fullName evidence="3">TFIIS N-terminal domain-containing protein</fullName>
    </recommendedName>
</protein>
<keyword evidence="1" id="KW-0539">Nucleus</keyword>
<dbReference type="PROSITE" id="PS51319">
    <property type="entry name" value="TFIIS_N"/>
    <property type="match status" value="1"/>
</dbReference>
<evidence type="ECO:0000256" key="2">
    <source>
        <dbReference type="SAM" id="MobiDB-lite"/>
    </source>
</evidence>
<gene>
    <name evidence="4" type="ORF">PCOS0759_LOCUS4231</name>
</gene>
<evidence type="ECO:0000256" key="1">
    <source>
        <dbReference type="PROSITE-ProRule" id="PRU00649"/>
    </source>
</evidence>
<proteinExistence type="predicted"/>
<feature type="region of interest" description="Disordered" evidence="2">
    <location>
        <begin position="1"/>
        <end position="59"/>
    </location>
</feature>
<accession>A0A7S1KPJ2</accession>
<dbReference type="AlphaFoldDB" id="A0A7S1KPJ2"/>
<feature type="compositionally biased region" description="Polar residues" evidence="2">
    <location>
        <begin position="9"/>
        <end position="18"/>
    </location>
</feature>
<dbReference type="EMBL" id="HBGD01005107">
    <property type="protein sequence ID" value="CAD9080991.1"/>
    <property type="molecule type" value="Transcribed_RNA"/>
</dbReference>
<dbReference type="Pfam" id="PF08711">
    <property type="entry name" value="Med26"/>
    <property type="match status" value="1"/>
</dbReference>
<feature type="compositionally biased region" description="Low complexity" evidence="2">
    <location>
        <begin position="424"/>
        <end position="443"/>
    </location>
</feature>
<feature type="region of interest" description="Disordered" evidence="2">
    <location>
        <begin position="317"/>
        <end position="336"/>
    </location>
</feature>
<sequence>MPKLDSQDNSKPMSVENLQRQKKSVAGATEGTSSSNTDTPKSFQETNTPHGSKQQASAAAAVAQKFSMTKLKNATTKQQTKVLQRLMKVSSAELKSFEKEQGVSILHKWLQEYHKAKNNPMMVLLLRVLERIPISIATLKRTQIGKYFSTLQREVNLSADVLSLVTKLVNKWKNDVQLKMQAPIPKKNRNSSEQEGPTKETAASAILSESADSTDNNSIVSRKRKREQLESAGSTEEPPQKKQKKCVSWAPPDKLEHIKIYQVVRESPSQMLLSANEQQGSKLSVCVSSQLEWYKPSPIVDIRLSSQISTEKLHFAHSGGVASPPKEAPHEKFDDSKTPEFPWELKDDDSEVFSQTLSSNPNLIDDILNTVSGGGKGATQQQQTKPQEFSYPQVSPAWGHSPPAQQHNNGFSGVPPTWAPPPYAGGAPQQWQQQQQQPLYGQPQPAPQWNTNGYHVQQPRPFQPYQPQPPQYFNTYSTNQWNSGYR</sequence>
<evidence type="ECO:0000313" key="4">
    <source>
        <dbReference type="EMBL" id="CAD9080991.1"/>
    </source>
</evidence>
<dbReference type="SUPFAM" id="SSF47676">
    <property type="entry name" value="Conserved domain common to transcription factors TFIIS, elongin A, CRSP70"/>
    <property type="match status" value="1"/>
</dbReference>
<feature type="compositionally biased region" description="Polar residues" evidence="2">
    <location>
        <begin position="210"/>
        <end position="220"/>
    </location>
</feature>
<feature type="compositionally biased region" description="Polar residues" evidence="2">
    <location>
        <begin position="474"/>
        <end position="486"/>
    </location>
</feature>
<dbReference type="InterPro" id="IPR017923">
    <property type="entry name" value="TFIIS_N"/>
</dbReference>
<name>A0A7S1KPJ2_9EUKA</name>
<feature type="compositionally biased region" description="Pro residues" evidence="2">
    <location>
        <begin position="461"/>
        <end position="470"/>
    </location>
</feature>
<evidence type="ECO:0000259" key="3">
    <source>
        <dbReference type="PROSITE" id="PS51319"/>
    </source>
</evidence>
<comment type="subcellular location">
    <subcellularLocation>
        <location evidence="1">Nucleus</location>
    </subcellularLocation>
</comment>
<feature type="compositionally biased region" description="Basic and acidic residues" evidence="2">
    <location>
        <begin position="327"/>
        <end position="336"/>
    </location>
</feature>
<feature type="compositionally biased region" description="Polar residues" evidence="2">
    <location>
        <begin position="30"/>
        <end position="53"/>
    </location>
</feature>
<dbReference type="GO" id="GO:0005634">
    <property type="term" value="C:nucleus"/>
    <property type="evidence" value="ECO:0007669"/>
    <property type="project" value="UniProtKB-SubCell"/>
</dbReference>
<dbReference type="Gene3D" id="1.20.930.10">
    <property type="entry name" value="Conserved domain common to transcription factors TFIIS, elongin A, CRSP70"/>
    <property type="match status" value="1"/>
</dbReference>
<feature type="region of interest" description="Disordered" evidence="2">
    <location>
        <begin position="367"/>
        <end position="486"/>
    </location>
</feature>
<reference evidence="4" key="1">
    <citation type="submission" date="2021-01" db="EMBL/GenBank/DDBJ databases">
        <authorList>
            <person name="Corre E."/>
            <person name="Pelletier E."/>
            <person name="Niang G."/>
            <person name="Scheremetjew M."/>
            <person name="Finn R."/>
            <person name="Kale V."/>
            <person name="Holt S."/>
            <person name="Cochrane G."/>
            <person name="Meng A."/>
            <person name="Brown T."/>
            <person name="Cohen L."/>
        </authorList>
    </citation>
    <scope>NUCLEOTIDE SEQUENCE</scope>
    <source>
        <strain evidence="4">WS</strain>
    </source>
</reference>